<dbReference type="InterPro" id="IPR019251">
    <property type="entry name" value="DUF2231_TM"/>
</dbReference>
<organism evidence="3 4">
    <name type="scientific">Streptomyces marokkonensis</name>
    <dbReference type="NCBI Taxonomy" id="324855"/>
    <lineage>
        <taxon>Bacteria</taxon>
        <taxon>Bacillati</taxon>
        <taxon>Actinomycetota</taxon>
        <taxon>Actinomycetes</taxon>
        <taxon>Kitasatosporales</taxon>
        <taxon>Streptomycetaceae</taxon>
        <taxon>Streptomyces</taxon>
    </lineage>
</organism>
<keyword evidence="1" id="KW-0472">Membrane</keyword>
<evidence type="ECO:0000256" key="1">
    <source>
        <dbReference type="SAM" id="Phobius"/>
    </source>
</evidence>
<dbReference type="Proteomes" id="UP001601627">
    <property type="component" value="Unassembled WGS sequence"/>
</dbReference>
<keyword evidence="1" id="KW-0812">Transmembrane</keyword>
<comment type="caution">
    <text evidence="3">The sequence shown here is derived from an EMBL/GenBank/DDBJ whole genome shotgun (WGS) entry which is preliminary data.</text>
</comment>
<proteinExistence type="predicted"/>
<feature type="transmembrane region" description="Helical" evidence="1">
    <location>
        <begin position="87"/>
        <end position="104"/>
    </location>
</feature>
<evidence type="ECO:0000259" key="2">
    <source>
        <dbReference type="Pfam" id="PF09990"/>
    </source>
</evidence>
<keyword evidence="4" id="KW-1185">Reference proteome</keyword>
<feature type="transmembrane region" description="Helical" evidence="1">
    <location>
        <begin position="42"/>
        <end position="61"/>
    </location>
</feature>
<feature type="transmembrane region" description="Helical" evidence="1">
    <location>
        <begin position="13"/>
        <end position="35"/>
    </location>
</feature>
<feature type="domain" description="DUF2231" evidence="2">
    <location>
        <begin position="8"/>
        <end position="157"/>
    </location>
</feature>
<dbReference type="Pfam" id="PF09990">
    <property type="entry name" value="DUF2231"/>
    <property type="match status" value="1"/>
</dbReference>
<name>A0ABW6PYR6_9ACTN</name>
<evidence type="ECO:0000313" key="4">
    <source>
        <dbReference type="Proteomes" id="UP001601627"/>
    </source>
</evidence>
<protein>
    <submittedName>
        <fullName evidence="3">DUF2231 domain-containing protein</fullName>
    </submittedName>
</protein>
<dbReference type="EMBL" id="JBHVZQ010000001">
    <property type="protein sequence ID" value="MFF1272075.1"/>
    <property type="molecule type" value="Genomic_DNA"/>
</dbReference>
<gene>
    <name evidence="3" type="ORF">ACFVZC_01385</name>
</gene>
<reference evidence="3 4" key="1">
    <citation type="submission" date="2024-09" db="EMBL/GenBank/DDBJ databases">
        <title>The Natural Products Discovery Center: Release of the First 8490 Sequenced Strains for Exploring Actinobacteria Biosynthetic Diversity.</title>
        <authorList>
            <person name="Kalkreuter E."/>
            <person name="Kautsar S.A."/>
            <person name="Yang D."/>
            <person name="Bader C.D."/>
            <person name="Teijaro C.N."/>
            <person name="Fluegel L."/>
            <person name="Davis C.M."/>
            <person name="Simpson J.R."/>
            <person name="Lauterbach L."/>
            <person name="Steele A.D."/>
            <person name="Gui C."/>
            <person name="Meng S."/>
            <person name="Li G."/>
            <person name="Viehrig K."/>
            <person name="Ye F."/>
            <person name="Su P."/>
            <person name="Kiefer A.F."/>
            <person name="Nichols A."/>
            <person name="Cepeda A.J."/>
            <person name="Yan W."/>
            <person name="Fan B."/>
            <person name="Jiang Y."/>
            <person name="Adhikari A."/>
            <person name="Zheng C.-J."/>
            <person name="Schuster L."/>
            <person name="Cowan T.M."/>
            <person name="Smanski M.J."/>
            <person name="Chevrette M.G."/>
            <person name="De Carvalho L.P.S."/>
            <person name="Shen B."/>
        </authorList>
    </citation>
    <scope>NUCLEOTIDE SEQUENCE [LARGE SCALE GENOMIC DNA]</scope>
    <source>
        <strain evidence="3 4">NPDC058328</strain>
    </source>
</reference>
<sequence>MPDTFLDLPVHPLIVHATVVAVPAAALTVATAALWPRFRGRAGLLPLALSVMALVLVPLTVRSGETLADGVDRTDAVRRHIDLGDGLLPWAVVLTLGAAAQFWATRRETRPRNGQRASVSRPLAVALTLFALTGAGGSGLQVARIGHSGADAVWDTRTAPVPQGAAERITR</sequence>
<dbReference type="RefSeq" id="WP_149546980.1">
    <property type="nucleotide sequence ID" value="NZ_JBHVZQ010000001.1"/>
</dbReference>
<accession>A0ABW6PYR6</accession>
<evidence type="ECO:0000313" key="3">
    <source>
        <dbReference type="EMBL" id="MFF1272075.1"/>
    </source>
</evidence>
<keyword evidence="1" id="KW-1133">Transmembrane helix</keyword>